<dbReference type="Gene3D" id="4.10.320.10">
    <property type="entry name" value="E3-binding domain"/>
    <property type="match status" value="1"/>
</dbReference>
<feature type="region of interest" description="Disordered" evidence="11">
    <location>
        <begin position="161"/>
        <end position="187"/>
    </location>
</feature>
<evidence type="ECO:0000256" key="5">
    <source>
        <dbReference type="ARBA" id="ARBA00011666"/>
    </source>
</evidence>
<keyword evidence="6 10" id="KW-0808">Transferase</keyword>
<comment type="catalytic activity">
    <reaction evidence="9">
        <text>N(6)-[(R)-dihydrolipoyl]-L-lysyl-[protein] + succinyl-CoA = N(6)-[(R)-S(8)-succinyldihydrolipoyl]-L-lysyl-[protein] + CoA</text>
        <dbReference type="Rhea" id="RHEA:15213"/>
        <dbReference type="Rhea" id="RHEA-COMP:10475"/>
        <dbReference type="Rhea" id="RHEA-COMP:20092"/>
        <dbReference type="ChEBI" id="CHEBI:57287"/>
        <dbReference type="ChEBI" id="CHEBI:57292"/>
        <dbReference type="ChEBI" id="CHEBI:83100"/>
        <dbReference type="ChEBI" id="CHEBI:83120"/>
        <dbReference type="EC" id="2.3.1.61"/>
    </reaction>
</comment>
<evidence type="ECO:0000259" key="12">
    <source>
        <dbReference type="PROSITE" id="PS50968"/>
    </source>
</evidence>
<gene>
    <name evidence="14" type="ORF">GGQ59_000847</name>
</gene>
<dbReference type="EMBL" id="JACHOB010000001">
    <property type="protein sequence ID" value="MBB4658347.1"/>
    <property type="molecule type" value="Genomic_DNA"/>
</dbReference>
<keyword evidence="7 10" id="KW-0450">Lipoyl</keyword>
<dbReference type="InterPro" id="IPR000089">
    <property type="entry name" value="Biotin_lipoyl"/>
</dbReference>
<dbReference type="RefSeq" id="WP_183816105.1">
    <property type="nucleotide sequence ID" value="NZ_JACHOB010000001.1"/>
</dbReference>
<dbReference type="PROSITE" id="PS50968">
    <property type="entry name" value="BIOTINYL_LIPOYL"/>
    <property type="match status" value="1"/>
</dbReference>
<dbReference type="GO" id="GO:0004149">
    <property type="term" value="F:dihydrolipoyllysine-residue succinyltransferase activity"/>
    <property type="evidence" value="ECO:0007669"/>
    <property type="project" value="UniProtKB-EC"/>
</dbReference>
<dbReference type="Proteomes" id="UP000563524">
    <property type="component" value="Unassembled WGS sequence"/>
</dbReference>
<evidence type="ECO:0000313" key="14">
    <source>
        <dbReference type="EMBL" id="MBB4658347.1"/>
    </source>
</evidence>
<evidence type="ECO:0000256" key="8">
    <source>
        <dbReference type="ARBA" id="ARBA00023315"/>
    </source>
</evidence>
<feature type="domain" description="Lipoyl-binding" evidence="12">
    <location>
        <begin position="3"/>
        <end position="78"/>
    </location>
</feature>
<comment type="function">
    <text evidence="2">E2 component of the 2-oxoglutarate dehydrogenase (OGDH) complex which catalyzes the second step in the conversion of 2-oxoglutarate to succinyl-CoA and CO(2).</text>
</comment>
<dbReference type="CDD" id="cd06849">
    <property type="entry name" value="lipoyl_domain"/>
    <property type="match status" value="1"/>
</dbReference>
<sequence>MTTYTIKLPDVGEGVAEAEFVELHVAVGDAVEPDQNLADVMTDKATVEIPSPRAGKVVWIGAEVGEIVAVGTEIIKIEVAGAAGEPAEGTTLDEAPQEDAEAEVAGTAREPAVAAVMGKALASPTVRRRAKGLGVDLAGVEGTGPKGRVVHEDLDRHIAGGSVRAEAPARPAPPPRKPAPAPAPSADGVTEIQIRGLRRKIAERMAESKRRIPHITYVDEVDVTALEALRAHMNTQAKGTDRPKLTLLPYLMRAIALAARDFPQVNARYDDEAGILRQSSALHIGIATQTEGGLMVPVVRNAEANDLWQNADEVARLSAAARDGSATREALSGSTITITSLGALGGIVTTPVINHPEVAIIGINKIQTLPRYDEAGRVVPRKLMNLSCGFDHRIVDGWDAASFVGTVKAYLEQPATMFV</sequence>
<dbReference type="InterPro" id="IPR050743">
    <property type="entry name" value="2-oxoacid_DH_E2_comp"/>
</dbReference>
<dbReference type="InterPro" id="IPR003016">
    <property type="entry name" value="2-oxoA_DH_lipoyl-BS"/>
</dbReference>
<evidence type="ECO:0000256" key="9">
    <source>
        <dbReference type="ARBA" id="ARBA00052761"/>
    </source>
</evidence>
<dbReference type="Pfam" id="PF00198">
    <property type="entry name" value="2-oxoacid_dh"/>
    <property type="match status" value="1"/>
</dbReference>
<dbReference type="GO" id="GO:0005737">
    <property type="term" value="C:cytoplasm"/>
    <property type="evidence" value="ECO:0007669"/>
    <property type="project" value="TreeGrafter"/>
</dbReference>
<dbReference type="Pfam" id="PF00364">
    <property type="entry name" value="Biotin_lipoyl"/>
    <property type="match status" value="1"/>
</dbReference>
<dbReference type="PANTHER" id="PTHR43178">
    <property type="entry name" value="DIHYDROLIPOAMIDE ACETYLTRANSFERASE COMPONENT OF PYRUVATE DEHYDROGENASE COMPLEX"/>
    <property type="match status" value="1"/>
</dbReference>
<dbReference type="SUPFAM" id="SSF47005">
    <property type="entry name" value="Peripheral subunit-binding domain of 2-oxo acid dehydrogenase complex"/>
    <property type="match status" value="1"/>
</dbReference>
<evidence type="ECO:0000313" key="15">
    <source>
        <dbReference type="Proteomes" id="UP000563524"/>
    </source>
</evidence>
<dbReference type="InterPro" id="IPR023213">
    <property type="entry name" value="CAT-like_dom_sf"/>
</dbReference>
<reference evidence="14 15" key="1">
    <citation type="submission" date="2020-08" db="EMBL/GenBank/DDBJ databases">
        <title>Genomic Encyclopedia of Type Strains, Phase IV (KMG-IV): sequencing the most valuable type-strain genomes for metagenomic binning, comparative biology and taxonomic classification.</title>
        <authorList>
            <person name="Goeker M."/>
        </authorList>
    </citation>
    <scope>NUCLEOTIDE SEQUENCE [LARGE SCALE GENOMIC DNA]</scope>
    <source>
        <strain evidence="14 15">DSM 102850</strain>
    </source>
</reference>
<dbReference type="EC" id="2.3.1.-" evidence="10"/>
<protein>
    <recommendedName>
        <fullName evidence="10">Dihydrolipoamide acetyltransferase component of pyruvate dehydrogenase complex</fullName>
        <ecNumber evidence="10">2.3.1.-</ecNumber>
    </recommendedName>
</protein>
<feature type="compositionally biased region" description="Pro residues" evidence="11">
    <location>
        <begin position="170"/>
        <end position="183"/>
    </location>
</feature>
<comment type="cofactor">
    <cofactor evidence="1 10">
        <name>(R)-lipoate</name>
        <dbReference type="ChEBI" id="CHEBI:83088"/>
    </cofactor>
</comment>
<dbReference type="FunFam" id="3.30.559.10:FF:000007">
    <property type="entry name" value="Dihydrolipoamide acetyltransferase component of pyruvate dehydrogenase complex"/>
    <property type="match status" value="1"/>
</dbReference>
<dbReference type="InterPro" id="IPR036625">
    <property type="entry name" value="E3-bd_dom_sf"/>
</dbReference>
<dbReference type="InterPro" id="IPR004167">
    <property type="entry name" value="PSBD"/>
</dbReference>
<evidence type="ECO:0000256" key="4">
    <source>
        <dbReference type="ARBA" id="ARBA00007317"/>
    </source>
</evidence>
<dbReference type="GO" id="GO:0016407">
    <property type="term" value="F:acetyltransferase activity"/>
    <property type="evidence" value="ECO:0007669"/>
    <property type="project" value="TreeGrafter"/>
</dbReference>
<dbReference type="SUPFAM" id="SSF51230">
    <property type="entry name" value="Single hybrid motif"/>
    <property type="match status" value="1"/>
</dbReference>
<evidence type="ECO:0000256" key="7">
    <source>
        <dbReference type="ARBA" id="ARBA00022823"/>
    </source>
</evidence>
<comment type="similarity">
    <text evidence="4 10">Belongs to the 2-oxoacid dehydrogenase family.</text>
</comment>
<evidence type="ECO:0000256" key="10">
    <source>
        <dbReference type="RuleBase" id="RU003423"/>
    </source>
</evidence>
<comment type="pathway">
    <text evidence="3">Amino-acid degradation; L-lysine degradation via saccharopine pathway; glutaryl-CoA from L-lysine: step 6/6.</text>
</comment>
<dbReference type="Gene3D" id="3.30.559.10">
    <property type="entry name" value="Chloramphenicol acetyltransferase-like domain"/>
    <property type="match status" value="1"/>
</dbReference>
<dbReference type="SUPFAM" id="SSF52777">
    <property type="entry name" value="CoA-dependent acyltransferases"/>
    <property type="match status" value="1"/>
</dbReference>
<dbReference type="AlphaFoldDB" id="A0A840I0U0"/>
<comment type="caution">
    <text evidence="14">The sequence shown here is derived from an EMBL/GenBank/DDBJ whole genome shotgun (WGS) entry which is preliminary data.</text>
</comment>
<keyword evidence="8 10" id="KW-0012">Acyltransferase</keyword>
<accession>A0A840I0U0</accession>
<dbReference type="PROSITE" id="PS51826">
    <property type="entry name" value="PSBD"/>
    <property type="match status" value="1"/>
</dbReference>
<evidence type="ECO:0000259" key="13">
    <source>
        <dbReference type="PROSITE" id="PS51826"/>
    </source>
</evidence>
<dbReference type="PROSITE" id="PS00189">
    <property type="entry name" value="LIPOYL"/>
    <property type="match status" value="1"/>
</dbReference>
<keyword evidence="15" id="KW-1185">Reference proteome</keyword>
<dbReference type="PANTHER" id="PTHR43178:SF5">
    <property type="entry name" value="LIPOAMIDE ACYLTRANSFERASE COMPONENT OF BRANCHED-CHAIN ALPHA-KETO ACID DEHYDROGENASE COMPLEX, MITOCHONDRIAL"/>
    <property type="match status" value="1"/>
</dbReference>
<dbReference type="InterPro" id="IPR011053">
    <property type="entry name" value="Single_hybrid_motif"/>
</dbReference>
<dbReference type="Gene3D" id="2.40.50.100">
    <property type="match status" value="1"/>
</dbReference>
<organism evidence="14 15">
    <name type="scientific">Parvularcula dongshanensis</name>
    <dbReference type="NCBI Taxonomy" id="1173995"/>
    <lineage>
        <taxon>Bacteria</taxon>
        <taxon>Pseudomonadati</taxon>
        <taxon>Pseudomonadota</taxon>
        <taxon>Alphaproteobacteria</taxon>
        <taxon>Parvularculales</taxon>
        <taxon>Parvularculaceae</taxon>
        <taxon>Parvularcula</taxon>
    </lineage>
</organism>
<name>A0A840I0U0_9PROT</name>
<proteinExistence type="inferred from homology"/>
<dbReference type="GO" id="GO:0031405">
    <property type="term" value="F:lipoic acid binding"/>
    <property type="evidence" value="ECO:0007669"/>
    <property type="project" value="TreeGrafter"/>
</dbReference>
<evidence type="ECO:0000256" key="6">
    <source>
        <dbReference type="ARBA" id="ARBA00022679"/>
    </source>
</evidence>
<dbReference type="Pfam" id="PF02817">
    <property type="entry name" value="E3_binding"/>
    <property type="match status" value="1"/>
</dbReference>
<evidence type="ECO:0000256" key="11">
    <source>
        <dbReference type="SAM" id="MobiDB-lite"/>
    </source>
</evidence>
<comment type="subunit">
    <text evidence="5">Forms a 24-polypeptide structural core with octahedral symmetry. Part of the 2-oxoglutarate dehydrogenase (OGDH) complex composed of E1 (2-oxoglutarate dehydrogenase), E2 (dihydrolipoamide succinyltransferase) and E3 (dihydrolipoamide dehydrogenase); the complex contains multiple copies of the three enzymatic components (E1, E2 and E3).</text>
</comment>
<evidence type="ECO:0000256" key="1">
    <source>
        <dbReference type="ARBA" id="ARBA00001938"/>
    </source>
</evidence>
<evidence type="ECO:0000256" key="2">
    <source>
        <dbReference type="ARBA" id="ARBA00004052"/>
    </source>
</evidence>
<feature type="domain" description="Peripheral subunit-binding (PSBD)" evidence="13">
    <location>
        <begin position="121"/>
        <end position="158"/>
    </location>
</feature>
<evidence type="ECO:0000256" key="3">
    <source>
        <dbReference type="ARBA" id="ARBA00005145"/>
    </source>
</evidence>
<dbReference type="InterPro" id="IPR001078">
    <property type="entry name" value="2-oxoacid_DH_actylTfrase"/>
</dbReference>